<dbReference type="AlphaFoldDB" id="A0A7S3UD98"/>
<evidence type="ECO:0000259" key="4">
    <source>
        <dbReference type="PROSITE" id="PS01031"/>
    </source>
</evidence>
<dbReference type="InterPro" id="IPR002068">
    <property type="entry name" value="A-crystallin/Hsp20_dom"/>
</dbReference>
<dbReference type="EMBL" id="HBIS01005323">
    <property type="protein sequence ID" value="CAE0610971.1"/>
    <property type="molecule type" value="Transcribed_RNA"/>
</dbReference>
<dbReference type="CDD" id="cd06464">
    <property type="entry name" value="ACD_sHsps-like"/>
    <property type="match status" value="2"/>
</dbReference>
<proteinExistence type="inferred from homology"/>
<dbReference type="Gene3D" id="2.60.40.790">
    <property type="match status" value="3"/>
</dbReference>
<organism evidence="5">
    <name type="scientific">Picocystis salinarum</name>
    <dbReference type="NCBI Taxonomy" id="88271"/>
    <lineage>
        <taxon>Eukaryota</taxon>
        <taxon>Viridiplantae</taxon>
        <taxon>Chlorophyta</taxon>
        <taxon>Picocystophyceae</taxon>
        <taxon>Picocystales</taxon>
        <taxon>Picocystaceae</taxon>
        <taxon>Picocystis</taxon>
    </lineage>
</organism>
<feature type="domain" description="SHSP" evidence="4">
    <location>
        <begin position="222"/>
        <end position="328"/>
    </location>
</feature>
<name>A0A7S3UD98_9CHLO</name>
<dbReference type="PROSITE" id="PS01031">
    <property type="entry name" value="SHSP"/>
    <property type="match status" value="2"/>
</dbReference>
<evidence type="ECO:0000256" key="3">
    <source>
        <dbReference type="RuleBase" id="RU003616"/>
    </source>
</evidence>
<gene>
    <name evidence="5" type="ORF">PSAL00342_LOCUS4806</name>
</gene>
<feature type="domain" description="SHSP" evidence="4">
    <location>
        <begin position="50"/>
        <end position="145"/>
    </location>
</feature>
<evidence type="ECO:0000313" key="5">
    <source>
        <dbReference type="EMBL" id="CAE0610971.1"/>
    </source>
</evidence>
<dbReference type="InterPro" id="IPR031107">
    <property type="entry name" value="Small_HSP"/>
</dbReference>
<evidence type="ECO:0000256" key="2">
    <source>
        <dbReference type="PROSITE-ProRule" id="PRU00285"/>
    </source>
</evidence>
<comment type="similarity">
    <text evidence="2 3">Belongs to the small heat shock protein (HSP20) family.</text>
</comment>
<dbReference type="CDD" id="cd00298">
    <property type="entry name" value="ACD_sHsps_p23-like"/>
    <property type="match status" value="1"/>
</dbReference>
<sequence>MACVLNKQYRHKDVPAWTIGNDKVWDQALSELFGYHLAPVRVQARPNKHRKLNDHKRRLTTRNLPHGYLVQVELPGMAASDLKISVEEEYLMLRGPQNMEHTYPLPDGVDKNAVKACLVHGVLKVLVPKIPPREVKVTSTGVDGGKNSYLIRVNVPGFGPEDLSVEVDSFVVRLKGNKEERKIEREFTIPKESDPESLQVSVRDGVLEMVLREKVVEPVEIPVKGDLPDTSEEDANTPGVLHLSFDIPGCAPQDVHVQVEGTQLSLSAERRLHKGDGNNKDTYRHKYRLPYELKTTEGMHASVVDGVFRAQILPSALAQPQKIDVEISEDSTMWKEM</sequence>
<keyword evidence="1" id="KW-0346">Stress response</keyword>
<dbReference type="Pfam" id="PF00011">
    <property type="entry name" value="HSP20"/>
    <property type="match status" value="3"/>
</dbReference>
<reference evidence="5" key="1">
    <citation type="submission" date="2021-01" db="EMBL/GenBank/DDBJ databases">
        <authorList>
            <person name="Corre E."/>
            <person name="Pelletier E."/>
            <person name="Niang G."/>
            <person name="Scheremetjew M."/>
            <person name="Finn R."/>
            <person name="Kale V."/>
            <person name="Holt S."/>
            <person name="Cochrane G."/>
            <person name="Meng A."/>
            <person name="Brown T."/>
            <person name="Cohen L."/>
        </authorList>
    </citation>
    <scope>NUCLEOTIDE SEQUENCE</scope>
    <source>
        <strain evidence="5">CCMP1897</strain>
    </source>
</reference>
<evidence type="ECO:0000256" key="1">
    <source>
        <dbReference type="ARBA" id="ARBA00023016"/>
    </source>
</evidence>
<accession>A0A7S3UD98</accession>
<protein>
    <recommendedName>
        <fullName evidence="4">SHSP domain-containing protein</fullName>
    </recommendedName>
</protein>
<dbReference type="PANTHER" id="PTHR11527">
    <property type="entry name" value="HEAT-SHOCK PROTEIN 20 FAMILY MEMBER"/>
    <property type="match status" value="1"/>
</dbReference>
<dbReference type="SUPFAM" id="SSF49764">
    <property type="entry name" value="HSP20-like chaperones"/>
    <property type="match status" value="3"/>
</dbReference>
<dbReference type="InterPro" id="IPR008978">
    <property type="entry name" value="HSP20-like_chaperone"/>
</dbReference>